<dbReference type="AlphaFoldDB" id="A0AA38KHG9"/>
<evidence type="ECO:0000313" key="4">
    <source>
        <dbReference type="Proteomes" id="UP001163798"/>
    </source>
</evidence>
<sequence>MLVTNEIWSVVELAFGPNRDCCASILCILILLMELPSLEAIRSSSSNESPLAFTLASLLEPSSVLLHTLVPQLYAKLKNSSSLVKSYTQLIDLAIEQVRTWDQNLQAQVISGHPRIGETKNLSTFSAKEQGANHRHPTATPTPPDILARLAHLNAYYERRYPKLVYIVFVNGRSREEIVRVLEDHLGLEHSLSIDEPPLDAAVPVEIESQKWLDELERAVEAVGLIAKSRLVALGVE</sequence>
<evidence type="ECO:0000256" key="1">
    <source>
        <dbReference type="ARBA" id="ARBA00022631"/>
    </source>
</evidence>
<dbReference type="EMBL" id="MU793289">
    <property type="protein sequence ID" value="KAJ3787571.1"/>
    <property type="molecule type" value="Genomic_DNA"/>
</dbReference>
<keyword evidence="4" id="KW-1185">Reference proteome</keyword>
<dbReference type="InterPro" id="IPR018020">
    <property type="entry name" value="OHCU_decarboxylase"/>
</dbReference>
<name>A0AA38KHG9_9AGAR</name>
<keyword evidence="1" id="KW-0659">Purine metabolism</keyword>
<proteinExistence type="predicted"/>
<dbReference type="PANTHER" id="PTHR37987:SF1">
    <property type="entry name" value="OXO-4-HYDROXY-4-CARBOXY-5-UREIDOIMIDAZOLINE DECARBOXYLASE DOMAIN-CONTAINING PROTEIN"/>
    <property type="match status" value="1"/>
</dbReference>
<protein>
    <submittedName>
        <fullName evidence="3">OHCU decarboxylase-domain-containing protein</fullName>
    </submittedName>
</protein>
<dbReference type="GO" id="GO:0006144">
    <property type="term" value="P:purine nucleobase metabolic process"/>
    <property type="evidence" value="ECO:0007669"/>
    <property type="project" value="UniProtKB-KW"/>
</dbReference>
<dbReference type="SUPFAM" id="SSF158694">
    <property type="entry name" value="UraD-Like"/>
    <property type="match status" value="1"/>
</dbReference>
<accession>A0AA38KHG9</accession>
<reference evidence="3" key="1">
    <citation type="submission" date="2022-08" db="EMBL/GenBank/DDBJ databases">
        <authorList>
            <consortium name="DOE Joint Genome Institute"/>
            <person name="Min B."/>
            <person name="Riley R."/>
            <person name="Sierra-Patev S."/>
            <person name="Naranjo-Ortiz M."/>
            <person name="Looney B."/>
            <person name="Konkel Z."/>
            <person name="Slot J.C."/>
            <person name="Sakamoto Y."/>
            <person name="Steenwyk J.L."/>
            <person name="Rokas A."/>
            <person name="Carro J."/>
            <person name="Camarero S."/>
            <person name="Ferreira P."/>
            <person name="Molpeceres G."/>
            <person name="Ruiz-Duenas F.J."/>
            <person name="Serrano A."/>
            <person name="Henrissat B."/>
            <person name="Drula E."/>
            <person name="Hughes K.W."/>
            <person name="Mata J.L."/>
            <person name="Ishikawa N.K."/>
            <person name="Vargas-Isla R."/>
            <person name="Ushijima S."/>
            <person name="Smith C.A."/>
            <person name="Ahrendt S."/>
            <person name="Andreopoulos W."/>
            <person name="He G."/>
            <person name="Labutti K."/>
            <person name="Lipzen A."/>
            <person name="Ng V."/>
            <person name="Sandor L."/>
            <person name="Barry K."/>
            <person name="Martinez A.T."/>
            <person name="Xiao Y."/>
            <person name="Gibbons J.G."/>
            <person name="Terashima K."/>
            <person name="Hibbett D.S."/>
            <person name="Grigoriev I.V."/>
        </authorList>
    </citation>
    <scope>NUCLEOTIDE SEQUENCE</scope>
    <source>
        <strain evidence="3">TFB10291</strain>
    </source>
</reference>
<gene>
    <name evidence="3" type="ORF">GGU10DRAFT_141366</name>
</gene>
<dbReference type="Gene3D" id="1.10.3330.10">
    <property type="entry name" value="Oxo-4-hydroxy-4-carboxy-5-ureidoimidazoline decarboxylase"/>
    <property type="match status" value="1"/>
</dbReference>
<evidence type="ECO:0000313" key="3">
    <source>
        <dbReference type="EMBL" id="KAJ3787571.1"/>
    </source>
</evidence>
<dbReference type="Pfam" id="PF09349">
    <property type="entry name" value="OHCU_decarbox"/>
    <property type="match status" value="1"/>
</dbReference>
<dbReference type="InterPro" id="IPR036778">
    <property type="entry name" value="OHCU_decarboxylase_sf"/>
</dbReference>
<comment type="caution">
    <text evidence="3">The sequence shown here is derived from an EMBL/GenBank/DDBJ whole genome shotgun (WGS) entry which is preliminary data.</text>
</comment>
<dbReference type="Proteomes" id="UP001163798">
    <property type="component" value="Unassembled WGS sequence"/>
</dbReference>
<feature type="domain" description="Oxo-4-hydroxy-4-carboxy-5-ureidoimidazoline decarboxylase" evidence="2">
    <location>
        <begin position="82"/>
        <end position="186"/>
    </location>
</feature>
<evidence type="ECO:0000259" key="2">
    <source>
        <dbReference type="Pfam" id="PF09349"/>
    </source>
</evidence>
<dbReference type="PANTHER" id="PTHR37987">
    <property type="entry name" value="CHROMOSOME 9, WHOLE GENOME SHOTGUN SEQUENCE"/>
    <property type="match status" value="1"/>
</dbReference>
<organism evidence="3 4">
    <name type="scientific">Lentinula aff. detonsa</name>
    <dbReference type="NCBI Taxonomy" id="2804958"/>
    <lineage>
        <taxon>Eukaryota</taxon>
        <taxon>Fungi</taxon>
        <taxon>Dikarya</taxon>
        <taxon>Basidiomycota</taxon>
        <taxon>Agaricomycotina</taxon>
        <taxon>Agaricomycetes</taxon>
        <taxon>Agaricomycetidae</taxon>
        <taxon>Agaricales</taxon>
        <taxon>Marasmiineae</taxon>
        <taxon>Omphalotaceae</taxon>
        <taxon>Lentinula</taxon>
    </lineage>
</organism>